<evidence type="ECO:0000313" key="5">
    <source>
        <dbReference type="EMBL" id="OOY33869.1"/>
    </source>
</evidence>
<dbReference type="AlphaFoldDB" id="A0A1T2CGC8"/>
<dbReference type="InterPro" id="IPR039424">
    <property type="entry name" value="SBP_5"/>
</dbReference>
<keyword evidence="3" id="KW-0732">Signal</keyword>
<keyword evidence="2" id="KW-0813">Transport</keyword>
<evidence type="ECO:0000256" key="1">
    <source>
        <dbReference type="ARBA" id="ARBA00005695"/>
    </source>
</evidence>
<feature type="domain" description="Solute-binding protein family 5" evidence="4">
    <location>
        <begin position="77"/>
        <end position="403"/>
    </location>
</feature>
<dbReference type="EMBL" id="MPNX01000032">
    <property type="protein sequence ID" value="OOY33869.1"/>
    <property type="molecule type" value="Genomic_DNA"/>
</dbReference>
<dbReference type="SUPFAM" id="SSF53850">
    <property type="entry name" value="Periplasmic binding protein-like II"/>
    <property type="match status" value="1"/>
</dbReference>
<dbReference type="Pfam" id="PF00496">
    <property type="entry name" value="SBP_bac_5"/>
    <property type="match status" value="1"/>
</dbReference>
<dbReference type="RefSeq" id="WP_078459140.1">
    <property type="nucleotide sequence ID" value="NZ_MPNX01000032.1"/>
</dbReference>
<dbReference type="GO" id="GO:0043190">
    <property type="term" value="C:ATP-binding cassette (ABC) transporter complex"/>
    <property type="evidence" value="ECO:0007669"/>
    <property type="project" value="InterPro"/>
</dbReference>
<evidence type="ECO:0000313" key="6">
    <source>
        <dbReference type="Proteomes" id="UP000190962"/>
    </source>
</evidence>
<accession>A0A1T2CGC8</accession>
<dbReference type="CDD" id="cd00995">
    <property type="entry name" value="PBP2_NikA_DppA_OppA_like"/>
    <property type="match status" value="1"/>
</dbReference>
<dbReference type="PANTHER" id="PTHR30290:SF9">
    <property type="entry name" value="OLIGOPEPTIDE-BINDING PROTEIN APPA"/>
    <property type="match status" value="1"/>
</dbReference>
<gene>
    <name evidence="5" type="ORF">BOV88_12995</name>
</gene>
<reference evidence="5 6" key="1">
    <citation type="submission" date="2016-11" db="EMBL/GenBank/DDBJ databases">
        <title>Mixed transmission modes and dynamic genome evolution in an obligate animal-bacterial symbiosis.</title>
        <authorList>
            <person name="Russell S.L."/>
            <person name="Corbett-Detig R.B."/>
            <person name="Cavanaugh C.M."/>
        </authorList>
    </citation>
    <scope>NUCLEOTIDE SEQUENCE [LARGE SCALE GENOMIC DNA]</scope>
    <source>
        <strain evidence="5">MA-KB16</strain>
    </source>
</reference>
<dbReference type="Gene3D" id="3.90.76.10">
    <property type="entry name" value="Dipeptide-binding Protein, Domain 1"/>
    <property type="match status" value="1"/>
</dbReference>
<dbReference type="GO" id="GO:0030288">
    <property type="term" value="C:outer membrane-bounded periplasmic space"/>
    <property type="evidence" value="ECO:0007669"/>
    <property type="project" value="UniProtKB-ARBA"/>
</dbReference>
<dbReference type="GO" id="GO:1904680">
    <property type="term" value="F:peptide transmembrane transporter activity"/>
    <property type="evidence" value="ECO:0007669"/>
    <property type="project" value="TreeGrafter"/>
</dbReference>
<evidence type="ECO:0000256" key="2">
    <source>
        <dbReference type="ARBA" id="ARBA00022448"/>
    </source>
</evidence>
<dbReference type="GO" id="GO:0015833">
    <property type="term" value="P:peptide transport"/>
    <property type="evidence" value="ECO:0007669"/>
    <property type="project" value="TreeGrafter"/>
</dbReference>
<dbReference type="Gene3D" id="3.40.190.10">
    <property type="entry name" value="Periplasmic binding protein-like II"/>
    <property type="match status" value="1"/>
</dbReference>
<dbReference type="Proteomes" id="UP000190962">
    <property type="component" value="Unassembled WGS sequence"/>
</dbReference>
<dbReference type="Gene3D" id="3.10.105.10">
    <property type="entry name" value="Dipeptide-binding Protein, Domain 3"/>
    <property type="match status" value="1"/>
</dbReference>
<evidence type="ECO:0000259" key="4">
    <source>
        <dbReference type="Pfam" id="PF00496"/>
    </source>
</evidence>
<dbReference type="PIRSF" id="PIRSF002741">
    <property type="entry name" value="MppA"/>
    <property type="match status" value="1"/>
</dbReference>
<proteinExistence type="inferred from homology"/>
<dbReference type="InterPro" id="IPR030678">
    <property type="entry name" value="Peptide/Ni-bd"/>
</dbReference>
<comment type="caution">
    <text evidence="5">The sequence shown here is derived from an EMBL/GenBank/DDBJ whole genome shotgun (WGS) entry which is preliminary data.</text>
</comment>
<dbReference type="PANTHER" id="PTHR30290">
    <property type="entry name" value="PERIPLASMIC BINDING COMPONENT OF ABC TRANSPORTER"/>
    <property type="match status" value="1"/>
</dbReference>
<dbReference type="PROSITE" id="PS51257">
    <property type="entry name" value="PROKAR_LIPOPROTEIN"/>
    <property type="match status" value="1"/>
</dbReference>
<organism evidence="5 6">
    <name type="scientific">Solemya velum gill symbiont</name>
    <dbReference type="NCBI Taxonomy" id="2340"/>
    <lineage>
        <taxon>Bacteria</taxon>
        <taxon>Pseudomonadati</taxon>
        <taxon>Pseudomonadota</taxon>
        <taxon>Gammaproteobacteria</taxon>
        <taxon>sulfur-oxidizing symbionts</taxon>
    </lineage>
</organism>
<comment type="similarity">
    <text evidence="1">Belongs to the bacterial solute-binding protein 5 family.</text>
</comment>
<evidence type="ECO:0000256" key="3">
    <source>
        <dbReference type="ARBA" id="ARBA00022729"/>
    </source>
</evidence>
<dbReference type="InterPro" id="IPR000914">
    <property type="entry name" value="SBP_5_dom"/>
</dbReference>
<sequence length="496" mass="56083">MERIINKLLYLLIILSIFSCSDQTGDPLRFGVTGLTQNFDPRFATDAASERTNHLLHCSLVRFDQQRKPTPGIARWEQLTPTSYLFHIDSNVTFWNGDAVTAADVVATYASILDEKNASPHRSTLSLIESVTALDQQTVEFILNRSDALFPSYLVIGILPAHLIDSQHPFHSQPVGCGNFSLVESDQSRTIIEQRYSSRELELIRVQDPSTRVLKLLKGEIDMLQGDLSPQLVDHLAKQDGIEVIREKGSNFTYLGFNLQDPLTGELNIRRAIAHAIDRNAIIKYIFRQRARPANGLFPSEHWITDASLPQINYSPETARKFLRQAGYDNDKRLALTYKTSSDPFRIRVATIIQQQLSEVGIDLTIKSYDWGTFYGDIKAGNFQLYSLTWVGLKTPDSYRYLFHSGSLPPTGANRGRFQSAEANRLIEAAENEMEASLRLQSYHQLQHHLLEQLPYVPLWYEDQLAAVRGKASGYQVAGDGNYDGLETHPWLIQAK</sequence>
<protein>
    <submittedName>
        <fullName evidence="5">Peptide ABC transporter substrate-binding protein</fullName>
    </submittedName>
</protein>
<name>A0A1T2CGC8_SOVGS</name>